<reference evidence="1 2" key="1">
    <citation type="journal article" date="2019" name="Sci. Rep.">
        <title>Orb-weaving spider Araneus ventricosus genome elucidates the spidroin gene catalogue.</title>
        <authorList>
            <person name="Kono N."/>
            <person name="Nakamura H."/>
            <person name="Ohtoshi R."/>
            <person name="Moran D.A.P."/>
            <person name="Shinohara A."/>
            <person name="Yoshida Y."/>
            <person name="Fujiwara M."/>
            <person name="Mori M."/>
            <person name="Tomita M."/>
            <person name="Arakawa K."/>
        </authorList>
    </citation>
    <scope>NUCLEOTIDE SEQUENCE [LARGE SCALE GENOMIC DNA]</scope>
</reference>
<keyword evidence="2" id="KW-1185">Reference proteome</keyword>
<dbReference type="EMBL" id="BGPR01022954">
    <property type="protein sequence ID" value="GBN89753.1"/>
    <property type="molecule type" value="Genomic_DNA"/>
</dbReference>
<evidence type="ECO:0000313" key="1">
    <source>
        <dbReference type="EMBL" id="GBN89753.1"/>
    </source>
</evidence>
<sequence length="80" mass="8598">MQNDIALSPYTLRMVAYIKWESDDGVLVAGKSLLKSRPRSSVRDHMASGGHFEVMKNKTGLDTYAPTSKNGAVNATLAGA</sequence>
<dbReference type="AlphaFoldDB" id="A0A4Y2SPV8"/>
<protein>
    <submittedName>
        <fullName evidence="1">Uncharacterized protein</fullName>
    </submittedName>
</protein>
<accession>A0A4Y2SPV8</accession>
<dbReference type="Proteomes" id="UP000499080">
    <property type="component" value="Unassembled WGS sequence"/>
</dbReference>
<evidence type="ECO:0000313" key="2">
    <source>
        <dbReference type="Proteomes" id="UP000499080"/>
    </source>
</evidence>
<organism evidence="1 2">
    <name type="scientific">Araneus ventricosus</name>
    <name type="common">Orbweaver spider</name>
    <name type="synonym">Epeira ventricosa</name>
    <dbReference type="NCBI Taxonomy" id="182803"/>
    <lineage>
        <taxon>Eukaryota</taxon>
        <taxon>Metazoa</taxon>
        <taxon>Ecdysozoa</taxon>
        <taxon>Arthropoda</taxon>
        <taxon>Chelicerata</taxon>
        <taxon>Arachnida</taxon>
        <taxon>Araneae</taxon>
        <taxon>Araneomorphae</taxon>
        <taxon>Entelegynae</taxon>
        <taxon>Araneoidea</taxon>
        <taxon>Araneidae</taxon>
        <taxon>Araneus</taxon>
    </lineage>
</organism>
<name>A0A4Y2SPV8_ARAVE</name>
<comment type="caution">
    <text evidence="1">The sequence shown here is derived from an EMBL/GenBank/DDBJ whole genome shotgun (WGS) entry which is preliminary data.</text>
</comment>
<gene>
    <name evidence="1" type="ORF">AVEN_72257_1</name>
</gene>
<proteinExistence type="predicted"/>